<accession>A0ABW5R9S3</accession>
<evidence type="ECO:0000313" key="1">
    <source>
        <dbReference type="EMBL" id="MFD2671807.1"/>
    </source>
</evidence>
<organism evidence="1 2">
    <name type="scientific">Marinicrinis sediminis</name>
    <dbReference type="NCBI Taxonomy" id="1652465"/>
    <lineage>
        <taxon>Bacteria</taxon>
        <taxon>Bacillati</taxon>
        <taxon>Bacillota</taxon>
        <taxon>Bacilli</taxon>
        <taxon>Bacillales</taxon>
        <taxon>Paenibacillaceae</taxon>
    </lineage>
</organism>
<dbReference type="EMBL" id="JBHUMM010000015">
    <property type="protein sequence ID" value="MFD2671807.1"/>
    <property type="molecule type" value="Genomic_DNA"/>
</dbReference>
<comment type="caution">
    <text evidence="1">The sequence shown here is derived from an EMBL/GenBank/DDBJ whole genome shotgun (WGS) entry which is preliminary data.</text>
</comment>
<protein>
    <submittedName>
        <fullName evidence="1">DUF2634 domain-containing protein</fullName>
    </submittedName>
</protein>
<evidence type="ECO:0000313" key="2">
    <source>
        <dbReference type="Proteomes" id="UP001597497"/>
    </source>
</evidence>
<keyword evidence="2" id="KW-1185">Reference proteome</keyword>
<gene>
    <name evidence="1" type="ORF">ACFSUC_09325</name>
</gene>
<proteinExistence type="predicted"/>
<dbReference type="Pfam" id="PF10934">
    <property type="entry name" value="Sheath_initiator"/>
    <property type="match status" value="1"/>
</dbReference>
<sequence>MFPTIDFNDEELSPPKDITLGKVFLFDYKARKNVLKDGKPVEANYEQAISQWITKILITEQGKYEVYKDLEFGLSINQFIGRKDIPVSVMTSEIKRQMEEQLTRHPEVESISNFNLSRQDNKAIICFNVQTKQGLIEGIEREVRYSG</sequence>
<reference evidence="2" key="1">
    <citation type="journal article" date="2019" name="Int. J. Syst. Evol. Microbiol.">
        <title>The Global Catalogue of Microorganisms (GCM) 10K type strain sequencing project: providing services to taxonomists for standard genome sequencing and annotation.</title>
        <authorList>
            <consortium name="The Broad Institute Genomics Platform"/>
            <consortium name="The Broad Institute Genome Sequencing Center for Infectious Disease"/>
            <person name="Wu L."/>
            <person name="Ma J."/>
        </authorList>
    </citation>
    <scope>NUCLEOTIDE SEQUENCE [LARGE SCALE GENOMIC DNA]</scope>
    <source>
        <strain evidence="2">KCTC 33676</strain>
    </source>
</reference>
<name>A0ABW5R9S3_9BACL</name>
<dbReference type="RefSeq" id="WP_379929281.1">
    <property type="nucleotide sequence ID" value="NZ_JBHUMM010000015.1"/>
</dbReference>
<dbReference type="InterPro" id="IPR020288">
    <property type="entry name" value="Sheath_initiator"/>
</dbReference>
<dbReference type="Proteomes" id="UP001597497">
    <property type="component" value="Unassembled WGS sequence"/>
</dbReference>